<evidence type="ECO:0000256" key="1">
    <source>
        <dbReference type="ARBA" id="ARBA00004141"/>
    </source>
</evidence>
<reference evidence="7" key="1">
    <citation type="submission" date="2020-12" db="UniProtKB">
        <authorList>
            <consortium name="WormBaseParasite"/>
        </authorList>
    </citation>
    <scope>IDENTIFICATION</scope>
    <source>
        <strain evidence="7">MHco3</strain>
    </source>
</reference>
<dbReference type="InterPro" id="IPR051119">
    <property type="entry name" value="Nematode_SR-like"/>
</dbReference>
<dbReference type="InterPro" id="IPR019426">
    <property type="entry name" value="7TM_GPCR_serpentine_rcpt_Srv"/>
</dbReference>
<keyword evidence="6" id="KW-1185">Reference proteome</keyword>
<dbReference type="SUPFAM" id="SSF81321">
    <property type="entry name" value="Family A G protein-coupled receptor-like"/>
    <property type="match status" value="1"/>
</dbReference>
<keyword evidence="2 5" id="KW-0812">Transmembrane</keyword>
<dbReference type="PANTHER" id="PTHR31627">
    <property type="entry name" value="SERPENTINE RECEPTOR CLASS GAMMA-RELATED"/>
    <property type="match status" value="1"/>
</dbReference>
<feature type="transmembrane region" description="Helical" evidence="5">
    <location>
        <begin position="75"/>
        <end position="102"/>
    </location>
</feature>
<feature type="transmembrane region" description="Helical" evidence="5">
    <location>
        <begin position="161"/>
        <end position="182"/>
    </location>
</feature>
<proteinExistence type="predicted"/>
<name>A0A7I4YNR0_HAECO</name>
<evidence type="ECO:0000313" key="6">
    <source>
        <dbReference type="Proteomes" id="UP000025227"/>
    </source>
</evidence>
<accession>A0A7I4YNR0</accession>
<feature type="transmembrane region" description="Helical" evidence="5">
    <location>
        <begin position="122"/>
        <end position="141"/>
    </location>
</feature>
<dbReference type="Proteomes" id="UP000025227">
    <property type="component" value="Unplaced"/>
</dbReference>
<comment type="subcellular location">
    <subcellularLocation>
        <location evidence="1">Membrane</location>
        <topology evidence="1">Multi-pass membrane protein</topology>
    </subcellularLocation>
</comment>
<dbReference type="PANTHER" id="PTHR31627:SF31">
    <property type="entry name" value="SERPENTINE RECEPTOR CLASS GAMMA"/>
    <property type="match status" value="1"/>
</dbReference>
<evidence type="ECO:0000313" key="7">
    <source>
        <dbReference type="WBParaSite" id="HCON_00117790-00001"/>
    </source>
</evidence>
<dbReference type="GO" id="GO:0016020">
    <property type="term" value="C:membrane"/>
    <property type="evidence" value="ECO:0007669"/>
    <property type="project" value="UniProtKB-SubCell"/>
</dbReference>
<dbReference type="Pfam" id="PF10323">
    <property type="entry name" value="7TM_GPCR_Srv"/>
    <property type="match status" value="1"/>
</dbReference>
<sequence length="273" mass="31252">SGFCDILGLFALEWTRAELKSSLGPDFELATRLMATMTGINFFTHILGCFLMTLNRFTGVCFPHQQHTIWCKRNVYLCIFVEIVVSILIHIEALTTSIAYVSTVDGGWSIAGRKGSVDATRVIGSILTLLYEGVSIMLISYTIYMINKQLRISGHRFTQDIGLLFVTIISCIMSIFECIYDVSFLFNFENSVILWIKAQYNINFFLVMTTNAWSIFFLSHSLRNEFLRRWRKTCRGKSNHNTTRSSAFPVSTTRTLHTQMYSRSRTDQCFPLG</sequence>
<organism evidence="6 7">
    <name type="scientific">Haemonchus contortus</name>
    <name type="common">Barber pole worm</name>
    <dbReference type="NCBI Taxonomy" id="6289"/>
    <lineage>
        <taxon>Eukaryota</taxon>
        <taxon>Metazoa</taxon>
        <taxon>Ecdysozoa</taxon>
        <taxon>Nematoda</taxon>
        <taxon>Chromadorea</taxon>
        <taxon>Rhabditida</taxon>
        <taxon>Rhabditina</taxon>
        <taxon>Rhabditomorpha</taxon>
        <taxon>Strongyloidea</taxon>
        <taxon>Trichostrongylidae</taxon>
        <taxon>Haemonchus</taxon>
    </lineage>
</organism>
<keyword evidence="4 5" id="KW-0472">Membrane</keyword>
<evidence type="ECO:0000256" key="2">
    <source>
        <dbReference type="ARBA" id="ARBA00022692"/>
    </source>
</evidence>
<feature type="transmembrane region" description="Helical" evidence="5">
    <location>
        <begin position="33"/>
        <end position="54"/>
    </location>
</feature>
<keyword evidence="3 5" id="KW-1133">Transmembrane helix</keyword>
<protein>
    <submittedName>
        <fullName evidence="7">G_PROTEIN_RECEP_F1_2 domain-containing protein</fullName>
    </submittedName>
</protein>
<feature type="transmembrane region" description="Helical" evidence="5">
    <location>
        <begin position="202"/>
        <end position="222"/>
    </location>
</feature>
<dbReference type="WBParaSite" id="HCON_00117790-00001">
    <property type="protein sequence ID" value="HCON_00117790-00001"/>
    <property type="gene ID" value="HCON_00117790"/>
</dbReference>
<evidence type="ECO:0000256" key="3">
    <source>
        <dbReference type="ARBA" id="ARBA00022989"/>
    </source>
</evidence>
<dbReference type="Gene3D" id="1.20.1070.10">
    <property type="entry name" value="Rhodopsin 7-helix transmembrane proteins"/>
    <property type="match status" value="1"/>
</dbReference>
<evidence type="ECO:0000256" key="5">
    <source>
        <dbReference type="SAM" id="Phobius"/>
    </source>
</evidence>
<dbReference type="AlphaFoldDB" id="A0A7I4YNR0"/>
<evidence type="ECO:0000256" key="4">
    <source>
        <dbReference type="ARBA" id="ARBA00023136"/>
    </source>
</evidence>
<dbReference type="OrthoDB" id="5874692at2759"/>